<gene>
    <name evidence="3" type="ORF">DB32_002098</name>
</gene>
<dbReference type="Gene3D" id="3.40.50.410">
    <property type="entry name" value="von Willebrand factor, type A domain"/>
    <property type="match status" value="1"/>
</dbReference>
<evidence type="ECO:0000313" key="3">
    <source>
        <dbReference type="EMBL" id="AKF04949.1"/>
    </source>
</evidence>
<dbReference type="EMBL" id="CP011125">
    <property type="protein sequence ID" value="AKF04949.1"/>
    <property type="molecule type" value="Genomic_DNA"/>
</dbReference>
<keyword evidence="4" id="KW-1185">Reference proteome</keyword>
<sequence>MSARLAIPIAALAAMIACTGRTPPETDGGPPPDVPARPDAGDARDAGPEDPFDPSSSCAAWVSPLESTVGSLLLLVDQSVSMQLDGREATRWEELQEGIASWIEDAPAELEVGLVRFPEHTTGCATPLEPTVAIAPLSAEQRAQLVGALGELPFSSETPLTAAVESGFALLDRLPSAEPRGIVLLTDGLDTCHPDGPGVPDRLVRLVRERATQQQQPTVTISLGGDRGDLSVLAANGGAPSFEGCAATCRWDTPIEACCQFLFVRAGLDEAERLLGESCSFDLPWTSPPSARDLELINLGLRRDDGSIERLRIVTPGRPGGHARLGDDGAHVVLTDATRCERVRRGEAALIGSFGCAQERW</sequence>
<proteinExistence type="predicted"/>
<dbReference type="KEGG" id="samy:DB32_002098"/>
<name>A0A0F6SEC4_9BACT</name>
<dbReference type="InterPro" id="IPR036465">
    <property type="entry name" value="vWFA_dom_sf"/>
</dbReference>
<protein>
    <recommendedName>
        <fullName evidence="2">VWFA domain-containing protein</fullName>
    </recommendedName>
</protein>
<accession>A0A0F6SEC4</accession>
<dbReference type="Proteomes" id="UP000034883">
    <property type="component" value="Chromosome"/>
</dbReference>
<dbReference type="STRING" id="927083.DB32_002098"/>
<reference evidence="3 4" key="1">
    <citation type="submission" date="2015-03" db="EMBL/GenBank/DDBJ databases">
        <title>Genome assembly of Sandaracinus amylolyticus DSM 53668.</title>
        <authorList>
            <person name="Sharma G."/>
            <person name="Subramanian S."/>
        </authorList>
    </citation>
    <scope>NUCLEOTIDE SEQUENCE [LARGE SCALE GENOMIC DNA]</scope>
    <source>
        <strain evidence="3 4">DSM 53668</strain>
    </source>
</reference>
<dbReference type="SUPFAM" id="SSF53300">
    <property type="entry name" value="vWA-like"/>
    <property type="match status" value="1"/>
</dbReference>
<dbReference type="AlphaFoldDB" id="A0A0F6SEC4"/>
<feature type="region of interest" description="Disordered" evidence="1">
    <location>
        <begin position="20"/>
        <end position="57"/>
    </location>
</feature>
<dbReference type="Pfam" id="PF13519">
    <property type="entry name" value="VWA_2"/>
    <property type="match status" value="1"/>
</dbReference>
<dbReference type="PROSITE" id="PS50234">
    <property type="entry name" value="VWFA"/>
    <property type="match status" value="1"/>
</dbReference>
<organism evidence="3 4">
    <name type="scientific">Sandaracinus amylolyticus</name>
    <dbReference type="NCBI Taxonomy" id="927083"/>
    <lineage>
        <taxon>Bacteria</taxon>
        <taxon>Pseudomonadati</taxon>
        <taxon>Myxococcota</taxon>
        <taxon>Polyangia</taxon>
        <taxon>Polyangiales</taxon>
        <taxon>Sandaracinaceae</taxon>
        <taxon>Sandaracinus</taxon>
    </lineage>
</organism>
<evidence type="ECO:0000256" key="1">
    <source>
        <dbReference type="SAM" id="MobiDB-lite"/>
    </source>
</evidence>
<dbReference type="PROSITE" id="PS51257">
    <property type="entry name" value="PROKAR_LIPOPROTEIN"/>
    <property type="match status" value="1"/>
</dbReference>
<evidence type="ECO:0000313" key="4">
    <source>
        <dbReference type="Proteomes" id="UP000034883"/>
    </source>
</evidence>
<dbReference type="InterPro" id="IPR002035">
    <property type="entry name" value="VWF_A"/>
</dbReference>
<dbReference type="RefSeq" id="WP_053232237.1">
    <property type="nucleotide sequence ID" value="NZ_CP011125.1"/>
</dbReference>
<evidence type="ECO:0000259" key="2">
    <source>
        <dbReference type="PROSITE" id="PS50234"/>
    </source>
</evidence>
<feature type="domain" description="VWFA" evidence="2">
    <location>
        <begin position="71"/>
        <end position="278"/>
    </location>
</feature>